<dbReference type="Proteomes" id="UP000189857">
    <property type="component" value="Unassembled WGS sequence"/>
</dbReference>
<protein>
    <submittedName>
        <fullName evidence="1">Uncharacterized protein</fullName>
    </submittedName>
</protein>
<reference evidence="1 2" key="1">
    <citation type="submission" date="2017-02" db="EMBL/GenBank/DDBJ databases">
        <authorList>
            <person name="Peterson S.W."/>
        </authorList>
    </citation>
    <scope>NUCLEOTIDE SEQUENCE [LARGE SCALE GENOMIC DNA]</scope>
    <source>
        <strain evidence="1 2">ATCC 17233</strain>
    </source>
</reference>
<sequence>MKSKREPKMSFWMTLYGKNIDLSGIEELLHIQLDNNSIRVPDNLPENSDGPVFYEEIEWLLNLAEENEKELIRLGVDFSDSQIWMIYYYDKQCNMEYDPDLMGRMGKLGLKLCVSCQEI</sequence>
<dbReference type="AlphaFoldDB" id="A0A1T4P6E2"/>
<dbReference type="EMBL" id="FUXA01000011">
    <property type="protein sequence ID" value="SJZ86887.1"/>
    <property type="molecule type" value="Genomic_DNA"/>
</dbReference>
<organism evidence="1 2">
    <name type="scientific">Eubacterium ruminantium</name>
    <dbReference type="NCBI Taxonomy" id="42322"/>
    <lineage>
        <taxon>Bacteria</taxon>
        <taxon>Bacillati</taxon>
        <taxon>Bacillota</taxon>
        <taxon>Clostridia</taxon>
        <taxon>Eubacteriales</taxon>
        <taxon>Eubacteriaceae</taxon>
        <taxon>Eubacterium</taxon>
    </lineage>
</organism>
<dbReference type="RefSeq" id="WP_143000665.1">
    <property type="nucleotide sequence ID" value="NZ_FMTO01000010.1"/>
</dbReference>
<evidence type="ECO:0000313" key="2">
    <source>
        <dbReference type="Proteomes" id="UP000189857"/>
    </source>
</evidence>
<dbReference type="OrthoDB" id="2086634at2"/>
<evidence type="ECO:0000313" key="1">
    <source>
        <dbReference type="EMBL" id="SJZ86887.1"/>
    </source>
</evidence>
<accession>A0A1T4P6E2</accession>
<keyword evidence="2" id="KW-1185">Reference proteome</keyword>
<proteinExistence type="predicted"/>
<name>A0A1T4P6E2_9FIRM</name>
<gene>
    <name evidence="1" type="ORF">SAMN02745110_01826</name>
</gene>